<dbReference type="STRING" id="1797517.A3F61_03860"/>
<dbReference type="PANTHER" id="PTHR15680">
    <property type="entry name" value="RIBOSOMAL PROTEIN L19"/>
    <property type="match status" value="1"/>
</dbReference>
<dbReference type="InterPro" id="IPR038657">
    <property type="entry name" value="Ribosomal_bL19_sf"/>
</dbReference>
<keyword evidence="3 4" id="KW-0687">Ribonucleoprotein</keyword>
<dbReference type="PRINTS" id="PR00061">
    <property type="entry name" value="RIBOSOMALL19"/>
</dbReference>
<dbReference type="PIRSF" id="PIRSF002191">
    <property type="entry name" value="Ribosomal_L19"/>
    <property type="match status" value="1"/>
</dbReference>
<dbReference type="NCBIfam" id="TIGR01024">
    <property type="entry name" value="rplS_bact"/>
    <property type="match status" value="1"/>
</dbReference>
<name>A0A1G1V5D5_9BACT</name>
<evidence type="ECO:0000256" key="5">
    <source>
        <dbReference type="SAM" id="MobiDB-lite"/>
    </source>
</evidence>
<keyword evidence="2 6" id="KW-0689">Ribosomal protein</keyword>
<evidence type="ECO:0000256" key="3">
    <source>
        <dbReference type="ARBA" id="ARBA00023274"/>
    </source>
</evidence>
<comment type="function">
    <text evidence="4">This protein is located at the 30S-50S ribosomal subunit interface and may play a role in the structure and function of the aminoacyl-tRNA binding site.</text>
</comment>
<dbReference type="EMBL" id="MHCA01000053">
    <property type="protein sequence ID" value="OGY10595.1"/>
    <property type="molecule type" value="Genomic_DNA"/>
</dbReference>
<dbReference type="Gene3D" id="2.30.30.790">
    <property type="match status" value="1"/>
</dbReference>
<comment type="similarity">
    <text evidence="1 4">Belongs to the bacterial ribosomal protein bL19 family.</text>
</comment>
<reference evidence="6 7" key="1">
    <citation type="journal article" date="2016" name="Nat. Commun.">
        <title>Thousands of microbial genomes shed light on interconnected biogeochemical processes in an aquifer system.</title>
        <authorList>
            <person name="Anantharaman K."/>
            <person name="Brown C.T."/>
            <person name="Hug L.A."/>
            <person name="Sharon I."/>
            <person name="Castelle C.J."/>
            <person name="Probst A.J."/>
            <person name="Thomas B.C."/>
            <person name="Singh A."/>
            <person name="Wilkins M.J."/>
            <person name="Karaoz U."/>
            <person name="Brodie E.L."/>
            <person name="Williams K.H."/>
            <person name="Hubbard S.S."/>
            <person name="Banfield J.F."/>
        </authorList>
    </citation>
    <scope>NUCLEOTIDE SEQUENCE [LARGE SCALE GENOMIC DNA]</scope>
</reference>
<dbReference type="Proteomes" id="UP000178272">
    <property type="component" value="Unassembled WGS sequence"/>
</dbReference>
<dbReference type="PANTHER" id="PTHR15680:SF9">
    <property type="entry name" value="LARGE RIBOSOMAL SUBUNIT PROTEIN BL19M"/>
    <property type="match status" value="1"/>
</dbReference>
<dbReference type="GO" id="GO:0022625">
    <property type="term" value="C:cytosolic large ribosomal subunit"/>
    <property type="evidence" value="ECO:0007669"/>
    <property type="project" value="TreeGrafter"/>
</dbReference>
<organism evidence="6 7">
    <name type="scientific">Candidatus Blackburnbacteria bacterium RIFCSPHIGHO2_12_FULL_41_13b</name>
    <dbReference type="NCBI Taxonomy" id="1797517"/>
    <lineage>
        <taxon>Bacteria</taxon>
        <taxon>Candidatus Blackburniibacteriota</taxon>
    </lineage>
</organism>
<dbReference type="InterPro" id="IPR001857">
    <property type="entry name" value="Ribosomal_bL19"/>
</dbReference>
<dbReference type="SUPFAM" id="SSF50104">
    <property type="entry name" value="Translation proteins SH3-like domain"/>
    <property type="match status" value="1"/>
</dbReference>
<dbReference type="Pfam" id="PF01245">
    <property type="entry name" value="Ribosomal_L19"/>
    <property type="match status" value="1"/>
</dbReference>
<evidence type="ECO:0000313" key="6">
    <source>
        <dbReference type="EMBL" id="OGY10595.1"/>
    </source>
</evidence>
<evidence type="ECO:0000313" key="7">
    <source>
        <dbReference type="Proteomes" id="UP000178272"/>
    </source>
</evidence>
<comment type="caution">
    <text evidence="6">The sequence shown here is derived from an EMBL/GenBank/DDBJ whole genome shotgun (WGS) entry which is preliminary data.</text>
</comment>
<evidence type="ECO:0000256" key="2">
    <source>
        <dbReference type="ARBA" id="ARBA00022980"/>
    </source>
</evidence>
<feature type="region of interest" description="Disordered" evidence="5">
    <location>
        <begin position="104"/>
        <end position="128"/>
    </location>
</feature>
<sequence length="128" mass="14608">MALFATHNSSEFHIGDLIRVYQKIQEDQKIRTQVFEGMVIAVRGIGPNKSFTVRRIGAGGIGVERIFPLASPLIEKVEVRAKGRVRRAKLYYIRTKTSRELADITKKKSVQIQTKPRSDRGKRKSKKK</sequence>
<proteinExistence type="inferred from homology"/>
<dbReference type="GO" id="GO:0006412">
    <property type="term" value="P:translation"/>
    <property type="evidence" value="ECO:0007669"/>
    <property type="project" value="InterPro"/>
</dbReference>
<protein>
    <recommendedName>
        <fullName evidence="4">50S ribosomal protein L19</fullName>
    </recommendedName>
</protein>
<evidence type="ECO:0000256" key="1">
    <source>
        <dbReference type="ARBA" id="ARBA00005781"/>
    </source>
</evidence>
<dbReference type="InterPro" id="IPR008991">
    <property type="entry name" value="Translation_prot_SH3-like_sf"/>
</dbReference>
<evidence type="ECO:0000256" key="4">
    <source>
        <dbReference type="RuleBase" id="RU000559"/>
    </source>
</evidence>
<dbReference type="AlphaFoldDB" id="A0A1G1V5D5"/>
<dbReference type="GO" id="GO:0003735">
    <property type="term" value="F:structural constituent of ribosome"/>
    <property type="evidence" value="ECO:0007669"/>
    <property type="project" value="InterPro"/>
</dbReference>
<accession>A0A1G1V5D5</accession>
<gene>
    <name evidence="6" type="ORF">A3F61_03860</name>
</gene>